<sequence>DRIAGKTSWSFWKLFGYSIEGIINFSEVPLMIASAVGIIAFLLAILSMAFIVVRKIFYGGSVNGWASLVTIVLGMGGLQLFCLGIVGKYIGNIYLEVKKRTNLYYKKSKNKNTSGLKLIKPTKIFKLFSWKFQSPGSSNISKDLGNIM</sequence>
<dbReference type="EMBL" id="KF123382">
    <property type="protein sequence ID" value="AIA90684.1"/>
    <property type="molecule type" value="Genomic_DNA"/>
</dbReference>
<feature type="non-terminal residue" evidence="2">
    <location>
        <position position="1"/>
    </location>
</feature>
<protein>
    <submittedName>
        <fullName evidence="2">CAZy families GT2 protein</fullName>
    </submittedName>
</protein>
<feature type="transmembrane region" description="Helical" evidence="1">
    <location>
        <begin position="65"/>
        <end position="90"/>
    </location>
</feature>
<dbReference type="PANTHER" id="PTHR48090:SF8">
    <property type="entry name" value="GLYCOSYLTRANSFERASE CSBB-RELATED"/>
    <property type="match status" value="1"/>
</dbReference>
<evidence type="ECO:0000313" key="2">
    <source>
        <dbReference type="EMBL" id="AIA90684.1"/>
    </source>
</evidence>
<reference evidence="2" key="1">
    <citation type="journal article" date="2013" name="Environ. Microbiol.">
        <title>Seasonally variable intestinal metagenomes of the red palm weevil (Rhynchophorus ferrugineus).</title>
        <authorList>
            <person name="Jia S."/>
            <person name="Zhang X."/>
            <person name="Zhang G."/>
            <person name="Yin A."/>
            <person name="Zhang S."/>
            <person name="Li F."/>
            <person name="Wang L."/>
            <person name="Zhao D."/>
            <person name="Yun Q."/>
            <person name="Tala"/>
            <person name="Wang J."/>
            <person name="Sun G."/>
            <person name="Baabdullah M."/>
            <person name="Yu X."/>
            <person name="Hu S."/>
            <person name="Al-Mssallem I.S."/>
            <person name="Yu J."/>
        </authorList>
    </citation>
    <scope>NUCLEOTIDE SEQUENCE</scope>
</reference>
<dbReference type="InterPro" id="IPR050256">
    <property type="entry name" value="Glycosyltransferase_2"/>
</dbReference>
<dbReference type="GO" id="GO:0005886">
    <property type="term" value="C:plasma membrane"/>
    <property type="evidence" value="ECO:0007669"/>
    <property type="project" value="TreeGrafter"/>
</dbReference>
<keyword evidence="1" id="KW-1133">Transmembrane helix</keyword>
<feature type="transmembrane region" description="Helical" evidence="1">
    <location>
        <begin position="30"/>
        <end position="53"/>
    </location>
</feature>
<evidence type="ECO:0000256" key="1">
    <source>
        <dbReference type="SAM" id="Phobius"/>
    </source>
</evidence>
<keyword evidence="1" id="KW-0812">Transmembrane</keyword>
<accession>A0A060C626</accession>
<proteinExistence type="predicted"/>
<dbReference type="PANTHER" id="PTHR48090">
    <property type="entry name" value="UNDECAPRENYL-PHOSPHATE 4-DEOXY-4-FORMAMIDO-L-ARABINOSE TRANSFERASE-RELATED"/>
    <property type="match status" value="1"/>
</dbReference>
<keyword evidence="1" id="KW-0472">Membrane</keyword>
<name>A0A060C626_9STRE</name>
<dbReference type="AlphaFoldDB" id="A0A060C626"/>
<organism evidence="2">
    <name type="scientific">uncultured Streptococcus sp</name>
    <dbReference type="NCBI Taxonomy" id="83427"/>
    <lineage>
        <taxon>Bacteria</taxon>
        <taxon>Bacillati</taxon>
        <taxon>Bacillota</taxon>
        <taxon>Bacilli</taxon>
        <taxon>Lactobacillales</taxon>
        <taxon>Streptococcaceae</taxon>
        <taxon>Streptococcus</taxon>
        <taxon>environmental samples</taxon>
    </lineage>
</organism>